<feature type="signal peptide" evidence="6">
    <location>
        <begin position="1"/>
        <end position="28"/>
    </location>
</feature>
<evidence type="ECO:0000256" key="1">
    <source>
        <dbReference type="ARBA" id="ARBA00004196"/>
    </source>
</evidence>
<gene>
    <name evidence="7" type="ORF">MDUV_48910</name>
</gene>
<dbReference type="PROSITE" id="PS51257">
    <property type="entry name" value="PROKAR_LIPOPROTEIN"/>
    <property type="match status" value="1"/>
</dbReference>
<feature type="compositionally biased region" description="Basic and acidic residues" evidence="5">
    <location>
        <begin position="137"/>
        <end position="154"/>
    </location>
</feature>
<sequence length="331" mass="34365">MISARVRLRRLAAGALLTLPFALSACSAADEGATSAPPPTSSDCPAAPVKVVVSVDQWGDIVSQLGGQCATVTTIVASSSVDPHDFEPAPRDAALFEAAQLVVLNGGHYDEWAVKLAATSAPDAPVVNALEASGLGDQDHGHEHGPDDGHDHAGDTNPHVWYDPGAVTAVADNVTAELKRLSPEAADYFGERRSAFAASLTSYDEQIASIKAGASGKTYAATESVFDDMAAAVGLQNRTPEGYQAASANETEPSPADLDAFLRLLGDRGVDVLIYNTQTEGSVPEQIRSAAEDAGVPVVEVTETLPPDAESFQTWQMSQLRSLAGALGVSD</sequence>
<evidence type="ECO:0000256" key="4">
    <source>
        <dbReference type="ARBA" id="ARBA00022729"/>
    </source>
</evidence>
<dbReference type="Gene3D" id="3.40.50.1980">
    <property type="entry name" value="Nitrogenase molybdenum iron protein domain"/>
    <property type="match status" value="2"/>
</dbReference>
<organism evidence="7 8">
    <name type="scientific">Mycolicibacterium duvalii</name>
    <dbReference type="NCBI Taxonomy" id="39688"/>
    <lineage>
        <taxon>Bacteria</taxon>
        <taxon>Bacillati</taxon>
        <taxon>Actinomycetota</taxon>
        <taxon>Actinomycetes</taxon>
        <taxon>Mycobacteriales</taxon>
        <taxon>Mycobacteriaceae</taxon>
        <taxon>Mycolicibacterium</taxon>
    </lineage>
</organism>
<keyword evidence="3" id="KW-0479">Metal-binding</keyword>
<evidence type="ECO:0000256" key="3">
    <source>
        <dbReference type="ARBA" id="ARBA00022723"/>
    </source>
</evidence>
<dbReference type="KEGG" id="mdu:MDUV_48910"/>
<protein>
    <submittedName>
        <fullName evidence="7">ABC transporter substrate-binding protein</fullName>
    </submittedName>
</protein>
<dbReference type="GO" id="GO:0046872">
    <property type="term" value="F:metal ion binding"/>
    <property type="evidence" value="ECO:0007669"/>
    <property type="project" value="UniProtKB-KW"/>
</dbReference>
<dbReference type="GO" id="GO:0030313">
    <property type="term" value="C:cell envelope"/>
    <property type="evidence" value="ECO:0007669"/>
    <property type="project" value="UniProtKB-SubCell"/>
</dbReference>
<evidence type="ECO:0000313" key="7">
    <source>
        <dbReference type="EMBL" id="BBX20031.1"/>
    </source>
</evidence>
<keyword evidence="2" id="KW-0813">Transport</keyword>
<dbReference type="SUPFAM" id="SSF53807">
    <property type="entry name" value="Helical backbone' metal receptor"/>
    <property type="match status" value="1"/>
</dbReference>
<evidence type="ECO:0000256" key="6">
    <source>
        <dbReference type="SAM" id="SignalP"/>
    </source>
</evidence>
<feature type="region of interest" description="Disordered" evidence="5">
    <location>
        <begin position="134"/>
        <end position="157"/>
    </location>
</feature>
<accession>A0A7I7K948</accession>
<comment type="subcellular location">
    <subcellularLocation>
        <location evidence="1">Cell envelope</location>
    </subcellularLocation>
</comment>
<keyword evidence="4 6" id="KW-0732">Signal</keyword>
<evidence type="ECO:0000256" key="5">
    <source>
        <dbReference type="SAM" id="MobiDB-lite"/>
    </source>
</evidence>
<dbReference type="EMBL" id="AP022563">
    <property type="protein sequence ID" value="BBX20031.1"/>
    <property type="molecule type" value="Genomic_DNA"/>
</dbReference>
<feature type="chain" id="PRO_5029903009" evidence="6">
    <location>
        <begin position="29"/>
        <end position="331"/>
    </location>
</feature>
<dbReference type="GO" id="GO:0030001">
    <property type="term" value="P:metal ion transport"/>
    <property type="evidence" value="ECO:0007669"/>
    <property type="project" value="InterPro"/>
</dbReference>
<reference evidence="7 8" key="1">
    <citation type="journal article" date="2019" name="Emerg. Microbes Infect.">
        <title>Comprehensive subspecies identification of 175 nontuberculous mycobacteria species based on 7547 genomic profiles.</title>
        <authorList>
            <person name="Matsumoto Y."/>
            <person name="Kinjo T."/>
            <person name="Motooka D."/>
            <person name="Nabeya D."/>
            <person name="Jung N."/>
            <person name="Uechi K."/>
            <person name="Horii T."/>
            <person name="Iida T."/>
            <person name="Fujita J."/>
            <person name="Nakamura S."/>
        </authorList>
    </citation>
    <scope>NUCLEOTIDE SEQUENCE [LARGE SCALE GENOMIC DNA]</scope>
    <source>
        <strain evidence="7 8">JCM 6396</strain>
    </source>
</reference>
<keyword evidence="8" id="KW-1185">Reference proteome</keyword>
<evidence type="ECO:0000313" key="8">
    <source>
        <dbReference type="Proteomes" id="UP000467006"/>
    </source>
</evidence>
<dbReference type="PANTHER" id="PTHR42953">
    <property type="entry name" value="HIGH-AFFINITY ZINC UPTAKE SYSTEM PROTEIN ZNUA-RELATED"/>
    <property type="match status" value="1"/>
</dbReference>
<dbReference type="Pfam" id="PF01297">
    <property type="entry name" value="ZnuA"/>
    <property type="match status" value="1"/>
</dbReference>
<dbReference type="InterPro" id="IPR050492">
    <property type="entry name" value="Bact_metal-bind_prot9"/>
</dbReference>
<dbReference type="InterPro" id="IPR006127">
    <property type="entry name" value="ZnuA-like"/>
</dbReference>
<proteinExistence type="predicted"/>
<evidence type="ECO:0000256" key="2">
    <source>
        <dbReference type="ARBA" id="ARBA00022448"/>
    </source>
</evidence>
<name>A0A7I7K948_9MYCO</name>
<dbReference type="PANTHER" id="PTHR42953:SF1">
    <property type="entry name" value="METAL-BINDING PROTEIN HI_0362-RELATED"/>
    <property type="match status" value="1"/>
</dbReference>
<dbReference type="AlphaFoldDB" id="A0A7I7K948"/>
<dbReference type="Proteomes" id="UP000467006">
    <property type="component" value="Chromosome"/>
</dbReference>